<sequence length="1458" mass="164780">MNETRLFGLLASVYPSVRSLQQFIEEISAAAGVTPPALMETSDTGHYRRFISQLIVCVPGQAKAVCRPLTFQQLSAQGDVVLRVIQRICDKRKRNVLSFGYACVNESSFIPIRSAPNICSYQPNTTTVTIKNSILWKTLLSRIGDDVMMYLLEHCSLFMLVPPSCCFQLCGVPIYSLTASGTKLPSTWLRQNPAKHWCNISLKCVQKKVQFYKGILSKGRKQKERLAGAANGTRAAVSSRQIHRGTRSVPERKPTKRPRLEGVVSRWPSKVTADVKSLKRCQSGDDAVPPAKRSKDRQLSGWVVGAAVHSTEDLESKSNKPSEITEQSSMPTDRPSNGACEWKGKGSNIDKCEPKGLQYSARVSTGEESPGVGYKTQGSAAKAAKVIEEGGIESNRTGYFMCNEAIISSVDPVVAQRENSEQTRPQAKNSMGGHDSERTGNNPTVADTGEQQKSKEVDQVRIRDSNQGGRFTARIVSNMQIGKSTSGKNVDALRQCEGTDSLFPSPLCARQSSQTSTNAKPTKNRRKWATTYIERGNIKYCTNRRECLPNAFILNQLQGFSTGSQRLVKSIFLNSDTFKKKEIQVQPNSYWRKKRFPKRYWQMRDIFFRLLENHKKCPYLQLLTRNCFVNVRKRRTIFGASRVVRNIGSNSFPIRKVDCSSHDVESKANGPIGETIRPTPKRGHLLSQNVKDHNSMRTDPRGHGSAVESNLEERADPFTALQHPDLWSQTGHLPEAVAMKHEANSKVAVSIDSDRIEGSPGSDIDLLHLLKQHSSPFQVHRFVRECLLRVVPDELWGSNHNKCRFLKNVKKFISLGRFDKFSCSELMWKMRVNDCTWLRLTKVPHFVPASEHQLREEILAKFLVWLMGTYVVQLLKSFFYITETTFMKNMLFYYRKCVWNEVQKIGIQNHLSKVQLQPILNKELERKQQQKALPPPASLRFIPKRNGLRPIVRMRNVAAPQFPGKASSFRKIQRSDSQMKALFGVLKYECQQNPALMGSSVFGLDDIYKAWKEFVLQSSKAGKLKGNHPYYFVKADVTGAYDTIPHAKLMEVISGILNPRVQESYCIRRYTKVWVDSSGQIQKSFKNQVSTMKDLLPNMKEFVSHLQQEASLQDTILVEQGLILNESSGHVFDYFKQMIENSTIRIGDKYYTQCCGIPQGSLLSTLLCSLCYGDMDKKLLSGIQEDGLMLRLVDDFLLVTPHLECAKNFLRILAAGIPEYGCFISPHKTLVNFALDEDLPGCSKIMSLPEHSLFPWCGLLFDTQTLEVYCDYSSYANTSIRSSMTFNCSSEAGKNLRRKLLAVLKLKCHRMFLDLEVSTLRTVTINVYKIFLLQAYRFHACVLRLPFGQRVRDNPSFFLEVISDIAVCCYSILKAKNRGISLGFRDAAGPFPYEAAHWLCYQAFTVKLSNHKAVYKCLLRPLRSCRAKLQQILPPDTVQLLQSITHPALHQDFAAILD</sequence>
<evidence type="ECO:0000256" key="7">
    <source>
        <dbReference type="ARBA" id="ARBA00022723"/>
    </source>
</evidence>
<dbReference type="STRING" id="137246.A0A401T7F4"/>
<evidence type="ECO:0000256" key="6">
    <source>
        <dbReference type="ARBA" id="ARBA00022695"/>
    </source>
</evidence>
<evidence type="ECO:0000256" key="4">
    <source>
        <dbReference type="ARBA" id="ARBA00022454"/>
    </source>
</evidence>
<evidence type="ECO:0000259" key="17">
    <source>
        <dbReference type="PROSITE" id="PS50878"/>
    </source>
</evidence>
<comment type="similarity">
    <text evidence="1 15">Belongs to the reverse transcriptase family. Telomerase subfamily.</text>
</comment>
<dbReference type="GO" id="GO:0000333">
    <property type="term" value="C:telomerase catalytic core complex"/>
    <property type="evidence" value="ECO:0007669"/>
    <property type="project" value="TreeGrafter"/>
</dbReference>
<keyword evidence="4 15" id="KW-0158">Chromosome</keyword>
<evidence type="ECO:0000313" key="18">
    <source>
        <dbReference type="EMBL" id="GCC38545.1"/>
    </source>
</evidence>
<dbReference type="InterPro" id="IPR000477">
    <property type="entry name" value="RT_dom"/>
</dbReference>
<dbReference type="GO" id="GO:0003720">
    <property type="term" value="F:telomerase activity"/>
    <property type="evidence" value="ECO:0007669"/>
    <property type="project" value="InterPro"/>
</dbReference>
<reference evidence="18 19" key="1">
    <citation type="journal article" date="2018" name="Nat. Ecol. Evol.">
        <title>Shark genomes provide insights into elasmobranch evolution and the origin of vertebrates.</title>
        <authorList>
            <person name="Hara Y"/>
            <person name="Yamaguchi K"/>
            <person name="Onimaru K"/>
            <person name="Kadota M"/>
            <person name="Koyanagi M"/>
            <person name="Keeley SD"/>
            <person name="Tatsumi K"/>
            <person name="Tanaka K"/>
            <person name="Motone F"/>
            <person name="Kageyama Y"/>
            <person name="Nozu R"/>
            <person name="Adachi N"/>
            <person name="Nishimura O"/>
            <person name="Nakagawa R"/>
            <person name="Tanegashima C"/>
            <person name="Kiyatake I"/>
            <person name="Matsumoto R"/>
            <person name="Murakumo K"/>
            <person name="Nishida K"/>
            <person name="Terakita A"/>
            <person name="Kuratani S"/>
            <person name="Sato K"/>
            <person name="Hyodo S Kuraku.S."/>
        </authorList>
    </citation>
    <scope>NUCLEOTIDE SEQUENCE [LARGE SCALE GENOMIC DNA]</scope>
</reference>
<keyword evidence="6 15" id="KW-0548">Nucleotidyltransferase</keyword>
<comment type="caution">
    <text evidence="18">The sequence shown here is derived from an EMBL/GenBank/DDBJ whole genome shotgun (WGS) entry which is preliminary data.</text>
</comment>
<feature type="compositionally biased region" description="Polar residues" evidence="16">
    <location>
        <begin position="439"/>
        <end position="449"/>
    </location>
</feature>
<evidence type="ECO:0000256" key="8">
    <source>
        <dbReference type="ARBA" id="ARBA00022842"/>
    </source>
</evidence>
<feature type="region of interest" description="Disordered" evidence="16">
    <location>
        <begin position="415"/>
        <end position="459"/>
    </location>
</feature>
<dbReference type="Pfam" id="PF11474">
    <property type="entry name" value="TEN_TERT"/>
    <property type="match status" value="1"/>
</dbReference>
<dbReference type="CDD" id="cd01648">
    <property type="entry name" value="TERT"/>
    <property type="match status" value="1"/>
</dbReference>
<dbReference type="GO" id="GO:0070034">
    <property type="term" value="F:telomerase RNA binding"/>
    <property type="evidence" value="ECO:0007669"/>
    <property type="project" value="TreeGrafter"/>
</dbReference>
<keyword evidence="19" id="KW-1185">Reference proteome</keyword>
<dbReference type="Gene3D" id="1.10.132.70">
    <property type="match status" value="1"/>
</dbReference>
<evidence type="ECO:0000256" key="11">
    <source>
        <dbReference type="ARBA" id="ARBA00023242"/>
    </source>
</evidence>
<dbReference type="Pfam" id="PF21399">
    <property type="entry name" value="TERT_C"/>
    <property type="match status" value="1"/>
</dbReference>
<evidence type="ECO:0000256" key="14">
    <source>
        <dbReference type="ARBA" id="ARBA00048173"/>
    </source>
</evidence>
<gene>
    <name evidence="18" type="ORF">chiPu_0017060</name>
</gene>
<evidence type="ECO:0000256" key="12">
    <source>
        <dbReference type="ARBA" id="ARBA00023274"/>
    </source>
</evidence>
<dbReference type="Gene3D" id="3.30.70.2630">
    <property type="match status" value="1"/>
</dbReference>
<dbReference type="Pfam" id="PF12009">
    <property type="entry name" value="Telomerase_RBD"/>
    <property type="match status" value="1"/>
</dbReference>
<evidence type="ECO:0000256" key="1">
    <source>
        <dbReference type="ARBA" id="ARBA00008001"/>
    </source>
</evidence>
<evidence type="ECO:0000256" key="5">
    <source>
        <dbReference type="ARBA" id="ARBA00022679"/>
    </source>
</evidence>
<organism evidence="18 19">
    <name type="scientific">Chiloscyllium punctatum</name>
    <name type="common">Brownbanded bambooshark</name>
    <name type="synonym">Hemiscyllium punctatum</name>
    <dbReference type="NCBI Taxonomy" id="137246"/>
    <lineage>
        <taxon>Eukaryota</taxon>
        <taxon>Metazoa</taxon>
        <taxon>Chordata</taxon>
        <taxon>Craniata</taxon>
        <taxon>Vertebrata</taxon>
        <taxon>Chondrichthyes</taxon>
        <taxon>Elasmobranchii</taxon>
        <taxon>Galeomorphii</taxon>
        <taxon>Galeoidea</taxon>
        <taxon>Orectolobiformes</taxon>
        <taxon>Hemiscylliidae</taxon>
        <taxon>Chiloscyllium</taxon>
    </lineage>
</organism>
<dbReference type="EC" id="2.7.7.49" evidence="2 15"/>
<evidence type="ECO:0000256" key="15">
    <source>
        <dbReference type="RuleBase" id="RU365061"/>
    </source>
</evidence>
<feature type="region of interest" description="Disordered" evidence="16">
    <location>
        <begin position="275"/>
        <end position="345"/>
    </location>
</feature>
<dbReference type="InterPro" id="IPR043502">
    <property type="entry name" value="DNA/RNA_pol_sf"/>
</dbReference>
<dbReference type="EMBL" id="BEZZ01001206">
    <property type="protein sequence ID" value="GCC38545.1"/>
    <property type="molecule type" value="Genomic_DNA"/>
</dbReference>
<feature type="compositionally biased region" description="Basic and acidic residues" evidence="16">
    <location>
        <begin position="450"/>
        <end position="459"/>
    </location>
</feature>
<dbReference type="GO" id="GO:0046872">
    <property type="term" value="F:metal ion binding"/>
    <property type="evidence" value="ECO:0007669"/>
    <property type="project" value="UniProtKB-KW"/>
</dbReference>
<keyword evidence="12" id="KW-0687">Ribonucleoprotein</keyword>
<dbReference type="OrthoDB" id="289721at2759"/>
<dbReference type="SMART" id="SM00975">
    <property type="entry name" value="Telomerase_RBD"/>
    <property type="match status" value="1"/>
</dbReference>
<evidence type="ECO:0000256" key="9">
    <source>
        <dbReference type="ARBA" id="ARBA00022895"/>
    </source>
</evidence>
<keyword evidence="5 15" id="KW-0808">Transferase</keyword>
<dbReference type="Proteomes" id="UP000287033">
    <property type="component" value="Unassembled WGS sequence"/>
</dbReference>
<dbReference type="InterPro" id="IPR021891">
    <property type="entry name" value="Telomerase_RBD"/>
</dbReference>
<dbReference type="GO" id="GO:0000781">
    <property type="term" value="C:chromosome, telomeric region"/>
    <property type="evidence" value="ECO:0007669"/>
    <property type="project" value="UniProtKB-SubCell"/>
</dbReference>
<feature type="domain" description="Reverse transcriptase" evidence="17">
    <location>
        <begin position="923"/>
        <end position="1261"/>
    </location>
</feature>
<proteinExistence type="inferred from homology"/>
<feature type="compositionally biased region" description="Basic and acidic residues" evidence="16">
    <location>
        <begin position="310"/>
        <end position="320"/>
    </location>
</feature>
<feature type="compositionally biased region" description="Polar residues" evidence="16">
    <location>
        <begin position="321"/>
        <end position="335"/>
    </location>
</feature>
<dbReference type="OMA" id="HERIGDD"/>
<evidence type="ECO:0000256" key="10">
    <source>
        <dbReference type="ARBA" id="ARBA00022918"/>
    </source>
</evidence>
<keyword evidence="10 15" id="KW-0695">RNA-directed DNA polymerase</keyword>
<dbReference type="GO" id="GO:0007004">
    <property type="term" value="P:telomere maintenance via telomerase"/>
    <property type="evidence" value="ECO:0007669"/>
    <property type="project" value="TreeGrafter"/>
</dbReference>
<evidence type="ECO:0000256" key="16">
    <source>
        <dbReference type="SAM" id="MobiDB-lite"/>
    </source>
</evidence>
<keyword evidence="9 15" id="KW-0779">Telomere</keyword>
<evidence type="ECO:0000313" key="19">
    <source>
        <dbReference type="Proteomes" id="UP000287033"/>
    </source>
</evidence>
<accession>A0A401T7F4</accession>
<keyword evidence="8 15" id="KW-0460">Magnesium</keyword>
<dbReference type="InterPro" id="IPR049139">
    <property type="entry name" value="TERT_C"/>
</dbReference>
<dbReference type="PRINTS" id="PR01365">
    <property type="entry name" value="TELOMERASERT"/>
</dbReference>
<feature type="region of interest" description="Disordered" evidence="16">
    <location>
        <begin position="663"/>
        <end position="684"/>
    </location>
</feature>
<dbReference type="InterPro" id="IPR003545">
    <property type="entry name" value="Telomerase_RT"/>
</dbReference>
<keyword evidence="7 15" id="KW-0479">Metal-binding</keyword>
<dbReference type="PANTHER" id="PTHR12066">
    <property type="entry name" value="TELOMERASE REVERSE TRANSCRIPTASE"/>
    <property type="match status" value="1"/>
</dbReference>
<comment type="catalytic activity">
    <reaction evidence="14 15">
        <text>DNA(n) + a 2'-deoxyribonucleoside 5'-triphosphate = DNA(n+1) + diphosphate</text>
        <dbReference type="Rhea" id="RHEA:22508"/>
        <dbReference type="Rhea" id="RHEA-COMP:17339"/>
        <dbReference type="Rhea" id="RHEA-COMP:17340"/>
        <dbReference type="ChEBI" id="CHEBI:33019"/>
        <dbReference type="ChEBI" id="CHEBI:61560"/>
        <dbReference type="ChEBI" id="CHEBI:173112"/>
        <dbReference type="EC" id="2.7.7.49"/>
    </reaction>
</comment>
<protein>
    <recommendedName>
        <fullName evidence="3 15">Telomerase reverse transcriptase</fullName>
        <ecNumber evidence="2 15">2.7.7.49</ecNumber>
    </recommendedName>
    <alternativeName>
        <fullName evidence="13 15">Telomerase catalytic subunit</fullName>
    </alternativeName>
</protein>
<dbReference type="PANTHER" id="PTHR12066:SF0">
    <property type="entry name" value="TELOMERASE REVERSE TRANSCRIPTASE"/>
    <property type="match status" value="1"/>
</dbReference>
<name>A0A401T7F4_CHIPU</name>
<dbReference type="FunFam" id="1.10.357.90:FF:000001">
    <property type="entry name" value="Telomerase reverse transcriptase"/>
    <property type="match status" value="1"/>
</dbReference>
<dbReference type="Gene3D" id="1.10.357.90">
    <property type="match status" value="1"/>
</dbReference>
<evidence type="ECO:0000256" key="2">
    <source>
        <dbReference type="ARBA" id="ARBA00012493"/>
    </source>
</evidence>
<dbReference type="SUPFAM" id="SSF56672">
    <property type="entry name" value="DNA/RNA polymerases"/>
    <property type="match status" value="1"/>
</dbReference>
<dbReference type="PROSITE" id="PS50878">
    <property type="entry name" value="RT_POL"/>
    <property type="match status" value="1"/>
</dbReference>
<feature type="region of interest" description="Disordered" evidence="16">
    <location>
        <begin position="223"/>
        <end position="261"/>
    </location>
</feature>
<keyword evidence="11 15" id="KW-0539">Nucleus</keyword>
<dbReference type="InterPro" id="IPR049915">
    <property type="entry name" value="TERT_TEN"/>
</dbReference>
<evidence type="ECO:0000256" key="13">
    <source>
        <dbReference type="ARBA" id="ARBA00032044"/>
    </source>
</evidence>
<comment type="subcellular location">
    <subcellularLocation>
        <location evidence="15">Nucleus</location>
    </subcellularLocation>
    <subcellularLocation>
        <location evidence="15">Chromosome</location>
        <location evidence="15">Telomere</location>
    </subcellularLocation>
</comment>
<dbReference type="GO" id="GO:0042162">
    <property type="term" value="F:telomeric DNA binding"/>
    <property type="evidence" value="ECO:0007669"/>
    <property type="project" value="TreeGrafter"/>
</dbReference>
<comment type="function">
    <text evidence="15">Telomerase is a ribonucleoprotein enzyme essential for the replication of chromosome termini in most eukaryotes. It elongates telomeres. It is a reverse transcriptase that adds simple sequence repeats to chromosome ends by copying a template sequence within the RNA component of the enzyme.</text>
</comment>
<evidence type="ECO:0000256" key="3">
    <source>
        <dbReference type="ARBA" id="ARBA00016182"/>
    </source>
</evidence>